<organism evidence="3 4">
    <name type="scientific">Actinacidiphila oryziradicis</name>
    <dbReference type="NCBI Taxonomy" id="2571141"/>
    <lineage>
        <taxon>Bacteria</taxon>
        <taxon>Bacillati</taxon>
        <taxon>Actinomycetota</taxon>
        <taxon>Actinomycetes</taxon>
        <taxon>Kitasatosporales</taxon>
        <taxon>Streptomycetaceae</taxon>
        <taxon>Actinacidiphila</taxon>
    </lineage>
</organism>
<reference evidence="3 4" key="1">
    <citation type="submission" date="2019-04" db="EMBL/GenBank/DDBJ databases">
        <title>Streptomyces oryziradicis sp. nov., a novel actinomycete isolated from rhizosphere soil of rice (Oryza sativa L.).</title>
        <authorList>
            <person name="Li C."/>
        </authorList>
    </citation>
    <scope>NUCLEOTIDE SEQUENCE [LARGE SCALE GENOMIC DNA]</scope>
    <source>
        <strain evidence="3 4">NEAU-C40</strain>
    </source>
</reference>
<protein>
    <submittedName>
        <fullName evidence="3">Lactonase family protein</fullName>
    </submittedName>
</protein>
<evidence type="ECO:0000256" key="1">
    <source>
        <dbReference type="ARBA" id="ARBA00005564"/>
    </source>
</evidence>
<dbReference type="InterPro" id="IPR050282">
    <property type="entry name" value="Cycloisomerase_2"/>
</dbReference>
<accession>A0A4U0S2Q0</accession>
<comment type="similarity">
    <text evidence="1">Belongs to the cycloisomerase 2 family.</text>
</comment>
<dbReference type="GO" id="GO:0005829">
    <property type="term" value="C:cytosol"/>
    <property type="evidence" value="ECO:0007669"/>
    <property type="project" value="TreeGrafter"/>
</dbReference>
<dbReference type="SUPFAM" id="SSF51004">
    <property type="entry name" value="C-terminal (heme d1) domain of cytochrome cd1-nitrite reductase"/>
    <property type="match status" value="1"/>
</dbReference>
<dbReference type="OrthoDB" id="9790815at2"/>
<feature type="region of interest" description="Disordered" evidence="2">
    <location>
        <begin position="169"/>
        <end position="190"/>
    </location>
</feature>
<dbReference type="Gene3D" id="2.130.10.10">
    <property type="entry name" value="YVTN repeat-like/Quinoprotein amine dehydrogenase"/>
    <property type="match status" value="1"/>
</dbReference>
<dbReference type="AlphaFoldDB" id="A0A4U0S2Q0"/>
<dbReference type="PANTHER" id="PTHR30344">
    <property type="entry name" value="6-PHOSPHOGLUCONOLACTONASE-RELATED"/>
    <property type="match status" value="1"/>
</dbReference>
<evidence type="ECO:0000313" key="3">
    <source>
        <dbReference type="EMBL" id="TKA03122.1"/>
    </source>
</evidence>
<dbReference type="Pfam" id="PF10282">
    <property type="entry name" value="Lactonase"/>
    <property type="match status" value="1"/>
</dbReference>
<feature type="compositionally biased region" description="Basic and acidic residues" evidence="2">
    <location>
        <begin position="169"/>
        <end position="181"/>
    </location>
</feature>
<evidence type="ECO:0000313" key="4">
    <source>
        <dbReference type="Proteomes" id="UP000305778"/>
    </source>
</evidence>
<dbReference type="Proteomes" id="UP000305778">
    <property type="component" value="Unassembled WGS sequence"/>
</dbReference>
<keyword evidence="4" id="KW-1185">Reference proteome</keyword>
<dbReference type="EMBL" id="SUMC01000057">
    <property type="protein sequence ID" value="TKA03122.1"/>
    <property type="molecule type" value="Genomic_DNA"/>
</dbReference>
<evidence type="ECO:0000256" key="2">
    <source>
        <dbReference type="SAM" id="MobiDB-lite"/>
    </source>
</evidence>
<comment type="caution">
    <text evidence="3">The sequence shown here is derived from an EMBL/GenBank/DDBJ whole genome shotgun (WGS) entry which is preliminary data.</text>
</comment>
<dbReference type="PANTHER" id="PTHR30344:SF1">
    <property type="entry name" value="6-PHOSPHOGLUCONOLACTONASE"/>
    <property type="match status" value="1"/>
</dbReference>
<gene>
    <name evidence="3" type="ORF">FCI23_37360</name>
</gene>
<dbReference type="InterPro" id="IPR011048">
    <property type="entry name" value="Haem_d1_sf"/>
</dbReference>
<name>A0A4U0S2Q0_9ACTN</name>
<sequence>MRALILGDALVQPPRVIRPCHVLLSAAVRTTDGRSRGTAVAAHAYIGSFTSAGGRGVTTAAVDPATGSLTALGATDAVADPSFLALSGDGRVLYAVSERGEEGAAAAFSLRDPGVPGPLGAAVPVGGGAPTHLCLYKGHLLTANYATGSVSVLSLNEDGSVGTLRSVLQHEGDGPDKERQSGPHAHMVLPDPSGRWVVSADLGTDSVRICELDTATGELEIERELGLRSGAGPRHLTFHPRGDRAYVVNELKPVVTVCHWDAEAGRLRPVAEVTVLPAGAEGPNYPSEVVVSPDGRFVWVANRGHNSIAILSADESGDGLELLKTVGCGGDWPRHLTLDPSGRRLYAANERSGDVTWFDVDPDTGTPKRAGSIPVPAASCVVFG</sequence>
<dbReference type="InterPro" id="IPR019405">
    <property type="entry name" value="Lactonase_7-beta_prop"/>
</dbReference>
<dbReference type="InterPro" id="IPR015943">
    <property type="entry name" value="WD40/YVTN_repeat-like_dom_sf"/>
</dbReference>
<dbReference type="GO" id="GO:0017057">
    <property type="term" value="F:6-phosphogluconolactonase activity"/>
    <property type="evidence" value="ECO:0007669"/>
    <property type="project" value="TreeGrafter"/>
</dbReference>
<proteinExistence type="inferred from homology"/>